<feature type="non-terminal residue" evidence="1">
    <location>
        <position position="68"/>
    </location>
</feature>
<comment type="caution">
    <text evidence="1">The sequence shown here is derived from an EMBL/GenBank/DDBJ whole genome shotgun (WGS) entry which is preliminary data.</text>
</comment>
<dbReference type="Proteomes" id="UP000663848">
    <property type="component" value="Unassembled WGS sequence"/>
</dbReference>
<evidence type="ECO:0000313" key="1">
    <source>
        <dbReference type="EMBL" id="CAF5072452.1"/>
    </source>
</evidence>
<organism evidence="1 3">
    <name type="scientific">Rotaria socialis</name>
    <dbReference type="NCBI Taxonomy" id="392032"/>
    <lineage>
        <taxon>Eukaryota</taxon>
        <taxon>Metazoa</taxon>
        <taxon>Spiralia</taxon>
        <taxon>Gnathifera</taxon>
        <taxon>Rotifera</taxon>
        <taxon>Eurotatoria</taxon>
        <taxon>Bdelloidea</taxon>
        <taxon>Philodinida</taxon>
        <taxon>Philodinidae</taxon>
        <taxon>Rotaria</taxon>
    </lineage>
</organism>
<sequence>KEIVNGIRKIYDGQQYPRICADANCTVILQDNSEHQNGLCPDHYHESCSKTLSVALSSSRKRRRYNSP</sequence>
<accession>A0A822DFH5</accession>
<gene>
    <name evidence="1" type="ORF">QYT958_LOCUS43357</name>
    <name evidence="2" type="ORF">QYT958_LOCUS43359</name>
</gene>
<feature type="non-terminal residue" evidence="1">
    <location>
        <position position="1"/>
    </location>
</feature>
<name>A0A822DFH5_9BILA</name>
<dbReference type="AlphaFoldDB" id="A0A822DFH5"/>
<evidence type="ECO:0000313" key="3">
    <source>
        <dbReference type="Proteomes" id="UP000663848"/>
    </source>
</evidence>
<proteinExistence type="predicted"/>
<dbReference type="EMBL" id="CAJOBR010061035">
    <property type="protein sequence ID" value="CAF5072476.1"/>
    <property type="molecule type" value="Genomic_DNA"/>
</dbReference>
<dbReference type="EMBL" id="CAJOBR010061024">
    <property type="protein sequence ID" value="CAF5072452.1"/>
    <property type="molecule type" value="Genomic_DNA"/>
</dbReference>
<reference evidence="1" key="1">
    <citation type="submission" date="2021-02" db="EMBL/GenBank/DDBJ databases">
        <authorList>
            <person name="Nowell W R."/>
        </authorList>
    </citation>
    <scope>NUCLEOTIDE SEQUENCE</scope>
</reference>
<protein>
    <submittedName>
        <fullName evidence="1">Uncharacterized protein</fullName>
    </submittedName>
</protein>
<evidence type="ECO:0000313" key="2">
    <source>
        <dbReference type="EMBL" id="CAF5072476.1"/>
    </source>
</evidence>